<dbReference type="InterPro" id="IPR000812">
    <property type="entry name" value="TFIIB"/>
</dbReference>
<protein>
    <recommendedName>
        <fullName evidence="2">Transcription initiation factor IIB</fullName>
    </recommendedName>
</protein>
<dbReference type="EMBL" id="CP007174">
    <property type="protein sequence ID" value="AIF84296.1"/>
    <property type="molecule type" value="Genomic_DNA"/>
</dbReference>
<dbReference type="Gene3D" id="1.10.472.170">
    <property type="match status" value="1"/>
</dbReference>
<dbReference type="Proteomes" id="UP000028194">
    <property type="component" value="Chromosome"/>
</dbReference>
<feature type="region of interest" description="Disordered" evidence="6">
    <location>
        <begin position="1"/>
        <end position="27"/>
    </location>
</feature>
<evidence type="ECO:0000256" key="2">
    <source>
        <dbReference type="ARBA" id="ARBA00013932"/>
    </source>
</evidence>
<evidence type="ECO:0000256" key="4">
    <source>
        <dbReference type="ARBA" id="ARBA00023015"/>
    </source>
</evidence>
<dbReference type="GO" id="GO:0097550">
    <property type="term" value="C:transcription preinitiation complex"/>
    <property type="evidence" value="ECO:0007669"/>
    <property type="project" value="TreeGrafter"/>
</dbReference>
<dbReference type="SMART" id="SM00385">
    <property type="entry name" value="CYCLIN"/>
    <property type="match status" value="2"/>
</dbReference>
<dbReference type="SUPFAM" id="SSF47954">
    <property type="entry name" value="Cyclin-like"/>
    <property type="match status" value="2"/>
</dbReference>
<dbReference type="Pfam" id="PF00382">
    <property type="entry name" value="TFIIB"/>
    <property type="match status" value="2"/>
</dbReference>
<evidence type="ECO:0000313" key="9">
    <source>
        <dbReference type="Proteomes" id="UP000028194"/>
    </source>
</evidence>
<organism evidence="8 9">
    <name type="scientific">Candidatus Nitrososphaera evergladensis SR1</name>
    <dbReference type="NCBI Taxonomy" id="1459636"/>
    <lineage>
        <taxon>Archaea</taxon>
        <taxon>Nitrososphaerota</taxon>
        <taxon>Nitrososphaeria</taxon>
        <taxon>Nitrososphaerales</taxon>
        <taxon>Nitrososphaeraceae</taxon>
        <taxon>Nitrososphaera</taxon>
    </lineage>
</organism>
<evidence type="ECO:0000313" key="8">
    <source>
        <dbReference type="EMBL" id="AIF84296.1"/>
    </source>
</evidence>
<dbReference type="STRING" id="1459636.NTE_02242"/>
<dbReference type="AlphaFoldDB" id="A0A075MS06"/>
<dbReference type="PRINTS" id="PR00685">
    <property type="entry name" value="TIFACTORIIB"/>
</dbReference>
<reference evidence="8 9" key="1">
    <citation type="journal article" date="2014" name="PLoS ONE">
        <title>Genome Sequence of Candidatus Nitrososphaera evergladensis from Group I.1b Enriched from Everglades Soil Reveals Novel Genomic Features of the Ammonia-Oxidizing Archaea.</title>
        <authorList>
            <person name="Zhalnina K.V."/>
            <person name="Dias R."/>
            <person name="Leonard M.T."/>
            <person name="Dorr de Quadros P."/>
            <person name="Camargo F.A."/>
            <person name="Drew J.C."/>
            <person name="Farmerie W.G."/>
            <person name="Daroub S.H."/>
            <person name="Triplett E.W."/>
        </authorList>
    </citation>
    <scope>NUCLEOTIDE SEQUENCE [LARGE SCALE GENOMIC DNA]</scope>
    <source>
        <strain evidence="8 9">SR1</strain>
    </source>
</reference>
<evidence type="ECO:0000256" key="3">
    <source>
        <dbReference type="ARBA" id="ARBA00022737"/>
    </source>
</evidence>
<dbReference type="PROSITE" id="PS00782">
    <property type="entry name" value="TFIIB"/>
    <property type="match status" value="1"/>
</dbReference>
<name>A0A075MS06_9ARCH</name>
<keyword evidence="5" id="KW-0804">Transcription</keyword>
<dbReference type="InterPro" id="IPR023486">
    <property type="entry name" value="TFIIB_CS"/>
</dbReference>
<keyword evidence="8" id="KW-0396">Initiation factor</keyword>
<evidence type="ECO:0000256" key="6">
    <source>
        <dbReference type="SAM" id="MobiDB-lite"/>
    </source>
</evidence>
<evidence type="ECO:0000256" key="1">
    <source>
        <dbReference type="ARBA" id="ARBA00010857"/>
    </source>
</evidence>
<feature type="compositionally biased region" description="Basic and acidic residues" evidence="6">
    <location>
        <begin position="1"/>
        <end position="23"/>
    </location>
</feature>
<keyword evidence="3" id="KW-0677">Repeat</keyword>
<evidence type="ECO:0000259" key="7">
    <source>
        <dbReference type="SMART" id="SM00385"/>
    </source>
</evidence>
<dbReference type="GO" id="GO:0003743">
    <property type="term" value="F:translation initiation factor activity"/>
    <property type="evidence" value="ECO:0007669"/>
    <property type="project" value="UniProtKB-KW"/>
</dbReference>
<proteinExistence type="inferred from homology"/>
<dbReference type="HOGENOM" id="CLU_043736_0_1_2"/>
<keyword evidence="9" id="KW-1185">Reference proteome</keyword>
<dbReference type="InterPro" id="IPR013150">
    <property type="entry name" value="TFIIB_cyclin"/>
</dbReference>
<dbReference type="InterPro" id="IPR013763">
    <property type="entry name" value="Cyclin-like_dom"/>
</dbReference>
<dbReference type="PANTHER" id="PTHR11618:SF13">
    <property type="entry name" value="TRANSCRIPTION INITIATION FACTOR IIB"/>
    <property type="match status" value="1"/>
</dbReference>
<keyword evidence="4" id="KW-0805">Transcription regulation</keyword>
<sequence>MSDKASETRAEWRDFGSESEKRIRTGRHTSLARHDMGLSTTIGKTNRDASGRLIDAENRHMIDRLRVWDHRIQLGAPSERGLTKAFDELNRTRVKLSLSETMVEKAAYLYRKAYERKLVRGRSISSLLGACIYLACRELDTPITLKDITAAGNIKRRDVSRSYRLLLTELDIKVPLVDPMRCVAKIANKAQLNERILRQALSLMRDVAGTGVQVGKAPMCFAATVLYIACRKSGSNITQRNIAEAAGVTEVSIRNRVREFTKGLDSIDTTTAVPSSPISDA</sequence>
<dbReference type="GO" id="GO:0017025">
    <property type="term" value="F:TBP-class protein binding"/>
    <property type="evidence" value="ECO:0007669"/>
    <property type="project" value="InterPro"/>
</dbReference>
<dbReference type="eggNOG" id="arCOG01981">
    <property type="taxonomic scope" value="Archaea"/>
</dbReference>
<dbReference type="Gene3D" id="1.10.472.10">
    <property type="entry name" value="Cyclin-like"/>
    <property type="match status" value="1"/>
</dbReference>
<feature type="domain" description="Cyclin-like" evidence="7">
    <location>
        <begin position="87"/>
        <end position="168"/>
    </location>
</feature>
<comment type="similarity">
    <text evidence="1">Belongs to the TFIIB family.</text>
</comment>
<dbReference type="KEGG" id="nev:NTE_02242"/>
<dbReference type="GO" id="GO:0070897">
    <property type="term" value="P:transcription preinitiation complex assembly"/>
    <property type="evidence" value="ECO:0007669"/>
    <property type="project" value="InterPro"/>
</dbReference>
<evidence type="ECO:0000256" key="5">
    <source>
        <dbReference type="ARBA" id="ARBA00023163"/>
    </source>
</evidence>
<dbReference type="InterPro" id="IPR036915">
    <property type="entry name" value="Cyclin-like_sf"/>
</dbReference>
<accession>A0A075MS06</accession>
<feature type="domain" description="Cyclin-like" evidence="7">
    <location>
        <begin position="178"/>
        <end position="262"/>
    </location>
</feature>
<keyword evidence="8" id="KW-0648">Protein biosynthesis</keyword>
<gene>
    <name evidence="8" type="ORF">NTE_02242</name>
</gene>
<dbReference type="PANTHER" id="PTHR11618">
    <property type="entry name" value="TRANSCRIPTION INITIATION FACTOR IIB-RELATED"/>
    <property type="match status" value="1"/>
</dbReference>